<evidence type="ECO:0000313" key="5">
    <source>
        <dbReference type="Proteomes" id="UP001165068"/>
    </source>
</evidence>
<dbReference type="InterPro" id="IPR011234">
    <property type="entry name" value="Fumarylacetoacetase-like_C"/>
</dbReference>
<dbReference type="Gene3D" id="3.90.850.10">
    <property type="entry name" value="Fumarylacetoacetase-like, C-terminal domain"/>
    <property type="match status" value="1"/>
</dbReference>
<evidence type="ECO:0000313" key="4">
    <source>
        <dbReference type="EMBL" id="GLC84221.1"/>
    </source>
</evidence>
<organism evidence="4 5">
    <name type="scientific">Microbacterium arabinogalactanolyticum</name>
    <dbReference type="NCBI Taxonomy" id="69365"/>
    <lineage>
        <taxon>Bacteria</taxon>
        <taxon>Bacillati</taxon>
        <taxon>Actinomycetota</taxon>
        <taxon>Actinomycetes</taxon>
        <taxon>Micrococcales</taxon>
        <taxon>Microbacteriaceae</taxon>
        <taxon>Microbacterium</taxon>
    </lineage>
</organism>
<gene>
    <name evidence="4" type="ORF">MIAR_08090</name>
</gene>
<keyword evidence="2" id="KW-0479">Metal-binding</keyword>
<dbReference type="InterPro" id="IPR036663">
    <property type="entry name" value="Fumarylacetoacetase_C_sf"/>
</dbReference>
<reference evidence="4" key="1">
    <citation type="submission" date="2022-08" db="EMBL/GenBank/DDBJ databases">
        <title>Draft genome sequence of Microbacterium arabinogalactanolyticum JCM 9171.</title>
        <authorList>
            <person name="Fujita K."/>
            <person name="Ishiwata A."/>
            <person name="Fushinobu S."/>
        </authorList>
    </citation>
    <scope>NUCLEOTIDE SEQUENCE</scope>
    <source>
        <strain evidence="4">JCM 9171</strain>
    </source>
</reference>
<dbReference type="SUPFAM" id="SSF56529">
    <property type="entry name" value="FAH"/>
    <property type="match status" value="1"/>
</dbReference>
<protein>
    <submittedName>
        <fullName evidence="4">2-hydroxyhepta-2,4-diene-1, 7-dioateisomerase</fullName>
    </submittedName>
</protein>
<dbReference type="Pfam" id="PF01557">
    <property type="entry name" value="FAA_hydrolase"/>
    <property type="match status" value="1"/>
</dbReference>
<proteinExistence type="inferred from homology"/>
<comment type="caution">
    <text evidence="4">The sequence shown here is derived from an EMBL/GenBank/DDBJ whole genome shotgun (WGS) entry which is preliminary data.</text>
</comment>
<dbReference type="Proteomes" id="UP001165068">
    <property type="component" value="Unassembled WGS sequence"/>
</dbReference>
<sequence>MRLLSIGPAGAEEPFALIDDAGADGPLSPEAVVMPLRPLAARHGTRIETLSDVLERLADLARWLAEPRLRDEGERLGDRRIGAPIPVPRLVVGVGMNYPAHAAGLDTRAGDPVLFLKPPTAVCGPYDDIVRPPETAALDHEVELGVVIGTVAHRVPAERALTHVAGFVVADDVSARDIALGAGLAHPLSLQLTRAKGFPTFCPLGPWLLTADETPQPADLLLELSVNGAVRQRARAAEMITGIAELVAFVSAGIPLEPGDIILTGSPPGCGFEQDPPVFLHPGDVVEAGATGLGRMRTRVIDERDPSRREQPTINPRSAT</sequence>
<keyword evidence="5" id="KW-1185">Reference proteome</keyword>
<evidence type="ECO:0000256" key="2">
    <source>
        <dbReference type="ARBA" id="ARBA00022723"/>
    </source>
</evidence>
<dbReference type="EMBL" id="BRZC01000003">
    <property type="protein sequence ID" value="GLC84221.1"/>
    <property type="molecule type" value="Genomic_DNA"/>
</dbReference>
<dbReference type="RefSeq" id="WP_285631711.1">
    <property type="nucleotide sequence ID" value="NZ_BAAAUK010000003.1"/>
</dbReference>
<comment type="similarity">
    <text evidence="1">Belongs to the FAH family.</text>
</comment>
<dbReference type="InterPro" id="IPR051121">
    <property type="entry name" value="FAH"/>
</dbReference>
<accession>A0ABQ5NEV3</accession>
<evidence type="ECO:0000259" key="3">
    <source>
        <dbReference type="Pfam" id="PF01557"/>
    </source>
</evidence>
<name>A0ABQ5NEV3_9MICO</name>
<dbReference type="PANTHER" id="PTHR42796">
    <property type="entry name" value="FUMARYLACETOACETATE HYDROLASE DOMAIN-CONTAINING PROTEIN 2A-RELATED"/>
    <property type="match status" value="1"/>
</dbReference>
<dbReference type="PANTHER" id="PTHR42796:SF4">
    <property type="entry name" value="FUMARYLACETOACETATE HYDROLASE DOMAIN-CONTAINING PROTEIN 2A"/>
    <property type="match status" value="1"/>
</dbReference>
<feature type="domain" description="Fumarylacetoacetase-like C-terminal" evidence="3">
    <location>
        <begin position="91"/>
        <end position="300"/>
    </location>
</feature>
<evidence type="ECO:0000256" key="1">
    <source>
        <dbReference type="ARBA" id="ARBA00010211"/>
    </source>
</evidence>